<dbReference type="PIRSF" id="PIRSF001549">
    <property type="entry name" value="His-tRNA_synth"/>
    <property type="match status" value="1"/>
</dbReference>
<keyword evidence="4 7" id="KW-0030">Aminoacyl-tRNA synthetase</keyword>
<dbReference type="AlphaFoldDB" id="A0A3G1I8Y2"/>
<dbReference type="GO" id="GO:0006427">
    <property type="term" value="P:histidyl-tRNA aminoacylation"/>
    <property type="evidence" value="ECO:0007669"/>
    <property type="project" value="UniProtKB-UniRule"/>
</dbReference>
<dbReference type="GO" id="GO:0009507">
    <property type="term" value="C:chloroplast"/>
    <property type="evidence" value="ECO:0007669"/>
    <property type="project" value="UniProtKB-SubCell"/>
</dbReference>
<dbReference type="RefSeq" id="YP_009390036.1">
    <property type="nucleotide sequence ID" value="NC_035231.1"/>
</dbReference>
<keyword evidence="7" id="KW-0150">Chloroplast</keyword>
<keyword evidence="4" id="KW-0436">Ligase</keyword>
<dbReference type="GO" id="GO:0005524">
    <property type="term" value="F:ATP binding"/>
    <property type="evidence" value="ECO:0007669"/>
    <property type="project" value="UniProtKB-UniRule"/>
</dbReference>
<dbReference type="HAMAP" id="MF_00127">
    <property type="entry name" value="His_tRNA_synth"/>
    <property type="match status" value="1"/>
</dbReference>
<feature type="binding site" evidence="5">
    <location>
        <position position="128"/>
    </location>
    <ligand>
        <name>L-histidine</name>
        <dbReference type="ChEBI" id="CHEBI:57595"/>
    </ligand>
</feature>
<gene>
    <name evidence="7" type="primary">syh</name>
    <name evidence="4" type="synonym">hisS</name>
</gene>
<dbReference type="Gene3D" id="3.40.50.800">
    <property type="entry name" value="Anticodon-binding domain"/>
    <property type="match status" value="1"/>
</dbReference>
<dbReference type="GO" id="GO:0004821">
    <property type="term" value="F:histidine-tRNA ligase activity"/>
    <property type="evidence" value="ECO:0007669"/>
    <property type="project" value="UniProtKB-UniRule"/>
</dbReference>
<reference evidence="7" key="1">
    <citation type="journal article" date="2017" name="Sci. Rep.">
        <title>Origin and evolutionary history of freshwater Rhodophyta: further insights based on phylogenomic evidence.</title>
        <authorList>
            <person name="Nan F."/>
            <person name="Feng J."/>
            <person name="Lv J."/>
            <person name="Liu Q."/>
            <person name="Fang K."/>
            <person name="Gong C."/>
            <person name="Xie S."/>
        </authorList>
    </citation>
    <scope>NUCLEOTIDE SEQUENCE</scope>
</reference>
<dbReference type="InterPro" id="IPR004516">
    <property type="entry name" value="HisRS/HisZ"/>
</dbReference>
<dbReference type="Pfam" id="PF03129">
    <property type="entry name" value="HGTP_anticodon"/>
    <property type="match status" value="1"/>
</dbReference>
<feature type="binding site" evidence="5">
    <location>
        <position position="124"/>
    </location>
    <ligand>
        <name>L-histidine</name>
        <dbReference type="ChEBI" id="CHEBI:57595"/>
    </ligand>
</feature>
<evidence type="ECO:0000256" key="1">
    <source>
        <dbReference type="ARBA" id="ARBA00008226"/>
    </source>
</evidence>
<keyword evidence="7" id="KW-0934">Plastid</keyword>
<dbReference type="EC" id="6.1.1.21" evidence="4"/>
<dbReference type="CDD" id="cd00773">
    <property type="entry name" value="HisRS-like_core"/>
    <property type="match status" value="1"/>
</dbReference>
<dbReference type="PROSITE" id="PS50862">
    <property type="entry name" value="AA_TRNA_LIGASE_II"/>
    <property type="match status" value="1"/>
</dbReference>
<evidence type="ECO:0000313" key="7">
    <source>
        <dbReference type="EMBL" id="ART65402.1"/>
    </source>
</evidence>
<keyword evidence="4" id="KW-0648">Protein biosynthesis</keyword>
<dbReference type="InterPro" id="IPR006195">
    <property type="entry name" value="aa-tRNA-synth_II"/>
</dbReference>
<dbReference type="PANTHER" id="PTHR43707">
    <property type="entry name" value="HISTIDYL-TRNA SYNTHETASE"/>
    <property type="match status" value="1"/>
</dbReference>
<name>A0A3G1I8Y2_9FLOR</name>
<dbReference type="Gene3D" id="3.30.930.10">
    <property type="entry name" value="Bira Bifunctional Protein, Domain 2"/>
    <property type="match status" value="1"/>
</dbReference>
<dbReference type="EMBL" id="KY033529">
    <property type="protein sequence ID" value="ART65402.1"/>
    <property type="molecule type" value="Genomic_DNA"/>
</dbReference>
<evidence type="ECO:0000256" key="4">
    <source>
        <dbReference type="HAMAP-Rule" id="MF_00127"/>
    </source>
</evidence>
<dbReference type="InterPro" id="IPR015807">
    <property type="entry name" value="His-tRNA-ligase"/>
</dbReference>
<dbReference type="InterPro" id="IPR041715">
    <property type="entry name" value="HisRS-like_core"/>
</dbReference>
<feature type="binding site" evidence="5">
    <location>
        <begin position="259"/>
        <end position="260"/>
    </location>
    <ligand>
        <name>L-histidine</name>
        <dbReference type="ChEBI" id="CHEBI:57595"/>
    </ligand>
</feature>
<dbReference type="NCBIfam" id="TIGR00442">
    <property type="entry name" value="hisS"/>
    <property type="match status" value="1"/>
</dbReference>
<accession>A0A3G1I8Y2</accession>
<organism evidence="7">
    <name type="scientific">Sheathia arcuata</name>
    <dbReference type="NCBI Taxonomy" id="340433"/>
    <lineage>
        <taxon>Eukaryota</taxon>
        <taxon>Rhodophyta</taxon>
        <taxon>Florideophyceae</taxon>
        <taxon>Nemaliophycidae</taxon>
        <taxon>Batrachospermales</taxon>
        <taxon>Batrachospermaceae</taxon>
        <taxon>Sheathia</taxon>
    </lineage>
</organism>
<dbReference type="SUPFAM" id="SSF55681">
    <property type="entry name" value="Class II aaRS and biotin synthetases"/>
    <property type="match status" value="1"/>
</dbReference>
<keyword evidence="4" id="KW-0067">ATP-binding</keyword>
<dbReference type="InterPro" id="IPR045864">
    <property type="entry name" value="aa-tRNA-synth_II/BPL/LPL"/>
</dbReference>
<geneLocation type="chloroplast" evidence="7"/>
<dbReference type="GeneID" id="33350852"/>
<dbReference type="Pfam" id="PF13393">
    <property type="entry name" value="tRNA-synt_His"/>
    <property type="match status" value="1"/>
</dbReference>
<feature type="domain" description="Aminoacyl-transfer RNA synthetases class-II family profile" evidence="6">
    <location>
        <begin position="1"/>
        <end position="322"/>
    </location>
</feature>
<evidence type="ECO:0000256" key="2">
    <source>
        <dbReference type="ARBA" id="ARBA00022741"/>
    </source>
</evidence>
<protein>
    <recommendedName>
        <fullName evidence="4">Histidine--tRNA ligase, chloroplastic</fullName>
        <ecNumber evidence="4">6.1.1.21</ecNumber>
    </recommendedName>
    <alternativeName>
        <fullName evidence="4">Histidyl-tRNA synthetase</fullName>
        <shortName evidence="4">HisRS</shortName>
    </alternativeName>
</protein>
<comment type="catalytic activity">
    <reaction evidence="3 4">
        <text>tRNA(His) + L-histidine + ATP = L-histidyl-tRNA(His) + AMP + diphosphate + H(+)</text>
        <dbReference type="Rhea" id="RHEA:17313"/>
        <dbReference type="Rhea" id="RHEA-COMP:9665"/>
        <dbReference type="Rhea" id="RHEA-COMP:9689"/>
        <dbReference type="ChEBI" id="CHEBI:15378"/>
        <dbReference type="ChEBI" id="CHEBI:30616"/>
        <dbReference type="ChEBI" id="CHEBI:33019"/>
        <dbReference type="ChEBI" id="CHEBI:57595"/>
        <dbReference type="ChEBI" id="CHEBI:78442"/>
        <dbReference type="ChEBI" id="CHEBI:78527"/>
        <dbReference type="ChEBI" id="CHEBI:456215"/>
        <dbReference type="EC" id="6.1.1.21"/>
    </reaction>
</comment>
<dbReference type="PANTHER" id="PTHR43707:SF1">
    <property type="entry name" value="HISTIDINE--TRNA LIGASE, MITOCHONDRIAL-RELATED"/>
    <property type="match status" value="1"/>
</dbReference>
<comment type="subcellular location">
    <subcellularLocation>
        <location evidence="4">Plastid</location>
        <location evidence="4">Chloroplast</location>
    </subcellularLocation>
</comment>
<sequence length="419" mass="49430">MQSIRGMHDILPEEIKYWQYIYLAAIETFEIASYQEIRTPLLENTALFNRSIGENTDIINKEMYTFKDRGNRDLTLRPEGTASIARAVIEHNLCNNHQIQRLWYLAPMFRYERPQHGRQRQFHQLGIECIGSYNAMADAETIYLAQYFLNKLQCTDYSIEINSIGSIKDRSRYKLDLQKYLIPYIDDLDQESQTRLFNNTIRILDSKSQKTQEILNYAPKLINYLEKSTLEHFEEVTDYLESLRIQYTINTKIVRGLDYYNKTAFEIKSPLQGTQDTICGGGRYDNLIEQIGGPQIPAVGWAIGIERLLLIAKDQIKIQSQPLYYYIATEGYEAKKYILQIIPILQKYQIKFEIDFTNSNFQKQLKRANKKRAIMCLLISSYEVENNSITIKWLQEYQQESYHIKDFLDNLKNIKQKYH</sequence>
<feature type="binding site" evidence="5">
    <location>
        <begin position="79"/>
        <end position="81"/>
    </location>
    <ligand>
        <name>L-histidine</name>
        <dbReference type="ChEBI" id="CHEBI:57595"/>
    </ligand>
</feature>
<comment type="similarity">
    <text evidence="1 4">Belongs to the class-II aminoacyl-tRNA synthetase family.</text>
</comment>
<evidence type="ECO:0000256" key="5">
    <source>
        <dbReference type="PIRSR" id="PIRSR001549-1"/>
    </source>
</evidence>
<dbReference type="InterPro" id="IPR036621">
    <property type="entry name" value="Anticodon-bd_dom_sf"/>
</dbReference>
<evidence type="ECO:0000256" key="3">
    <source>
        <dbReference type="ARBA" id="ARBA00047639"/>
    </source>
</evidence>
<dbReference type="InterPro" id="IPR004154">
    <property type="entry name" value="Anticodon-bd"/>
</dbReference>
<proteinExistence type="inferred from homology"/>
<dbReference type="SUPFAM" id="SSF52954">
    <property type="entry name" value="Class II aaRS ABD-related"/>
    <property type="match status" value="1"/>
</dbReference>
<feature type="binding site" evidence="5">
    <location>
        <position position="110"/>
    </location>
    <ligand>
        <name>L-histidine</name>
        <dbReference type="ChEBI" id="CHEBI:57595"/>
    </ligand>
</feature>
<keyword evidence="2 4" id="KW-0547">Nucleotide-binding</keyword>
<evidence type="ECO:0000259" key="6">
    <source>
        <dbReference type="PROSITE" id="PS50862"/>
    </source>
</evidence>
<feature type="binding site" evidence="5">
    <location>
        <position position="255"/>
    </location>
    <ligand>
        <name>L-histidine</name>
        <dbReference type="ChEBI" id="CHEBI:57595"/>
    </ligand>
</feature>